<sequence>MDWGHLKMLERVLESSVSLSHKQHPKYLEELILKINVSGDLKEHQTVFHYMYSNHQIVKDADWLPSSSFGELEPTEFSLNPNVLPVVPLPSDSHPNGLAGNLWKEDSTCLEYLDQQPACSVIMLNLELSQCLMSANFISWHLDLSS</sequence>
<keyword evidence="2" id="KW-1185">Reference proteome</keyword>
<evidence type="ECO:0000313" key="1">
    <source>
        <dbReference type="EMBL" id="KAK6913340.1"/>
    </source>
</evidence>
<reference evidence="1 2" key="1">
    <citation type="submission" date="2023-12" db="EMBL/GenBank/DDBJ databases">
        <title>A high-quality genome assembly for Dillenia turbinata (Dilleniales).</title>
        <authorList>
            <person name="Chanderbali A."/>
        </authorList>
    </citation>
    <scope>NUCLEOTIDE SEQUENCE [LARGE SCALE GENOMIC DNA]</scope>
    <source>
        <strain evidence="1">LSX21</strain>
        <tissue evidence="1">Leaf</tissue>
    </source>
</reference>
<dbReference type="Proteomes" id="UP001370490">
    <property type="component" value="Unassembled WGS sequence"/>
</dbReference>
<organism evidence="1 2">
    <name type="scientific">Dillenia turbinata</name>
    <dbReference type="NCBI Taxonomy" id="194707"/>
    <lineage>
        <taxon>Eukaryota</taxon>
        <taxon>Viridiplantae</taxon>
        <taxon>Streptophyta</taxon>
        <taxon>Embryophyta</taxon>
        <taxon>Tracheophyta</taxon>
        <taxon>Spermatophyta</taxon>
        <taxon>Magnoliopsida</taxon>
        <taxon>eudicotyledons</taxon>
        <taxon>Gunneridae</taxon>
        <taxon>Pentapetalae</taxon>
        <taxon>Dilleniales</taxon>
        <taxon>Dilleniaceae</taxon>
        <taxon>Dillenia</taxon>
    </lineage>
</organism>
<name>A0AAN8UDF2_9MAGN</name>
<dbReference type="EMBL" id="JBAMMX010000027">
    <property type="protein sequence ID" value="KAK6913340.1"/>
    <property type="molecule type" value="Genomic_DNA"/>
</dbReference>
<dbReference type="SUPFAM" id="SSF53756">
    <property type="entry name" value="UDP-Glycosyltransferase/glycogen phosphorylase"/>
    <property type="match status" value="1"/>
</dbReference>
<dbReference type="AlphaFoldDB" id="A0AAN8UDF2"/>
<proteinExistence type="predicted"/>
<comment type="caution">
    <text evidence="1">The sequence shown here is derived from an EMBL/GenBank/DDBJ whole genome shotgun (WGS) entry which is preliminary data.</text>
</comment>
<protein>
    <submittedName>
        <fullName evidence="1">Uncharacterized protein</fullName>
    </submittedName>
</protein>
<evidence type="ECO:0000313" key="2">
    <source>
        <dbReference type="Proteomes" id="UP001370490"/>
    </source>
</evidence>
<gene>
    <name evidence="1" type="ORF">RJ641_022941</name>
</gene>
<dbReference type="Gene3D" id="3.40.50.2000">
    <property type="entry name" value="Glycogen Phosphorylase B"/>
    <property type="match status" value="1"/>
</dbReference>
<accession>A0AAN8UDF2</accession>